<reference evidence="2 3" key="1">
    <citation type="journal article" date="2019" name="Int. J. Syst. Evol. Microbiol.">
        <title>The Global Catalogue of Microorganisms (GCM) 10K type strain sequencing project: providing services to taxonomists for standard genome sequencing and annotation.</title>
        <authorList>
            <consortium name="The Broad Institute Genomics Platform"/>
            <consortium name="The Broad Institute Genome Sequencing Center for Infectious Disease"/>
            <person name="Wu L."/>
            <person name="Ma J."/>
        </authorList>
    </citation>
    <scope>NUCLEOTIDE SEQUENCE [LARGE SCALE GENOMIC DNA]</scope>
    <source>
        <strain evidence="2 3">CGMCC 1.3240</strain>
    </source>
</reference>
<dbReference type="AlphaFoldDB" id="A0ABD5VAY3"/>
<evidence type="ECO:0000313" key="3">
    <source>
        <dbReference type="Proteomes" id="UP001596312"/>
    </source>
</evidence>
<comment type="caution">
    <text evidence="2">The sequence shown here is derived from an EMBL/GenBank/DDBJ whole genome shotgun (WGS) entry which is preliminary data.</text>
</comment>
<name>A0ABD5VAY3_9EURY</name>
<gene>
    <name evidence="2" type="ORF">ACFQGH_16885</name>
</gene>
<dbReference type="RefSeq" id="WP_340605453.1">
    <property type="nucleotide sequence ID" value="NZ_JBBMXV010000006.1"/>
</dbReference>
<evidence type="ECO:0000313" key="2">
    <source>
        <dbReference type="EMBL" id="MFC6906871.1"/>
    </source>
</evidence>
<sequence length="96" mass="10624">MSGTDQRASSDQHPNMRERPSAHRPTLTEDQREAVYDRYDEWLRSPSAGSKRCHLPAVEPNGDGDGDGDHPTPICGVHVADDRGWRAKDPACFPGK</sequence>
<organism evidence="2 3">
    <name type="scientific">Halalkalicoccus tibetensis</name>
    <dbReference type="NCBI Taxonomy" id="175632"/>
    <lineage>
        <taxon>Archaea</taxon>
        <taxon>Methanobacteriati</taxon>
        <taxon>Methanobacteriota</taxon>
        <taxon>Stenosarchaea group</taxon>
        <taxon>Halobacteria</taxon>
        <taxon>Halobacteriales</taxon>
        <taxon>Halococcaceae</taxon>
        <taxon>Halalkalicoccus</taxon>
    </lineage>
</organism>
<evidence type="ECO:0000256" key="1">
    <source>
        <dbReference type="SAM" id="MobiDB-lite"/>
    </source>
</evidence>
<protein>
    <submittedName>
        <fullName evidence="2">Uncharacterized protein</fullName>
    </submittedName>
</protein>
<dbReference type="Proteomes" id="UP001596312">
    <property type="component" value="Unassembled WGS sequence"/>
</dbReference>
<proteinExistence type="predicted"/>
<feature type="compositionally biased region" description="Basic and acidic residues" evidence="1">
    <location>
        <begin position="8"/>
        <end position="33"/>
    </location>
</feature>
<accession>A0ABD5VAY3</accession>
<feature type="region of interest" description="Disordered" evidence="1">
    <location>
        <begin position="46"/>
        <end position="75"/>
    </location>
</feature>
<dbReference type="EMBL" id="JBHSXQ010000006">
    <property type="protein sequence ID" value="MFC6906871.1"/>
    <property type="molecule type" value="Genomic_DNA"/>
</dbReference>
<feature type="region of interest" description="Disordered" evidence="1">
    <location>
        <begin position="1"/>
        <end position="33"/>
    </location>
</feature>
<keyword evidence="3" id="KW-1185">Reference proteome</keyword>